<evidence type="ECO:0000256" key="4">
    <source>
        <dbReference type="ARBA" id="ARBA00023136"/>
    </source>
</evidence>
<feature type="transmembrane region" description="Helical" evidence="5">
    <location>
        <begin position="68"/>
        <end position="90"/>
    </location>
</feature>
<gene>
    <name evidence="7" type="ORF">LN736_04830</name>
</gene>
<evidence type="ECO:0000256" key="2">
    <source>
        <dbReference type="ARBA" id="ARBA00022692"/>
    </source>
</evidence>
<evidence type="ECO:0000256" key="1">
    <source>
        <dbReference type="ARBA" id="ARBA00004141"/>
    </source>
</evidence>
<dbReference type="Pfam" id="PF04138">
    <property type="entry name" value="GtrA_DPMS_TM"/>
    <property type="match status" value="1"/>
</dbReference>
<evidence type="ECO:0000259" key="6">
    <source>
        <dbReference type="Pfam" id="PF04138"/>
    </source>
</evidence>
<name>A0ABS8N4V5_9CLOT</name>
<dbReference type="EMBL" id="JAJJPB010000003">
    <property type="protein sequence ID" value="MCC9294194.1"/>
    <property type="molecule type" value="Genomic_DNA"/>
</dbReference>
<feature type="domain" description="GtrA/DPMS transmembrane" evidence="6">
    <location>
        <begin position="8"/>
        <end position="118"/>
    </location>
</feature>
<keyword evidence="4 5" id="KW-0472">Membrane</keyword>
<keyword evidence="3 5" id="KW-1133">Transmembrane helix</keyword>
<dbReference type="InterPro" id="IPR007267">
    <property type="entry name" value="GtrA_DPMS_TM"/>
</dbReference>
<organism evidence="7 8">
    <name type="scientific">Clostridium aromativorans</name>
    <dbReference type="NCBI Taxonomy" id="2836848"/>
    <lineage>
        <taxon>Bacteria</taxon>
        <taxon>Bacillati</taxon>
        <taxon>Bacillota</taxon>
        <taxon>Clostridia</taxon>
        <taxon>Eubacteriales</taxon>
        <taxon>Clostridiaceae</taxon>
        <taxon>Clostridium</taxon>
    </lineage>
</organism>
<evidence type="ECO:0000313" key="7">
    <source>
        <dbReference type="EMBL" id="MCC9294194.1"/>
    </source>
</evidence>
<feature type="transmembrane region" description="Helical" evidence="5">
    <location>
        <begin position="12"/>
        <end position="31"/>
    </location>
</feature>
<keyword evidence="8" id="KW-1185">Reference proteome</keyword>
<proteinExistence type="predicted"/>
<comment type="subcellular location">
    <subcellularLocation>
        <location evidence="1">Membrane</location>
        <topology evidence="1">Multi-pass membrane protein</topology>
    </subcellularLocation>
</comment>
<dbReference type="Proteomes" id="UP001165422">
    <property type="component" value="Unassembled WGS sequence"/>
</dbReference>
<accession>A0ABS8N4V5</accession>
<evidence type="ECO:0000313" key="8">
    <source>
        <dbReference type="Proteomes" id="UP001165422"/>
    </source>
</evidence>
<evidence type="ECO:0000256" key="5">
    <source>
        <dbReference type="SAM" id="Phobius"/>
    </source>
</evidence>
<feature type="transmembrane region" description="Helical" evidence="5">
    <location>
        <begin position="37"/>
        <end position="59"/>
    </location>
</feature>
<protein>
    <submittedName>
        <fullName evidence="7">GtrA family protein</fullName>
    </submittedName>
</protein>
<keyword evidence="2 5" id="KW-0812">Transmembrane</keyword>
<comment type="caution">
    <text evidence="7">The sequence shown here is derived from an EMBL/GenBank/DDBJ whole genome shotgun (WGS) entry which is preliminary data.</text>
</comment>
<reference evidence="7" key="1">
    <citation type="submission" date="2021-11" db="EMBL/GenBank/DDBJ databases">
        <authorList>
            <person name="Qingchun L."/>
            <person name="Dong Z."/>
            <person name="Zongwei Q."/>
            <person name="Jia Z."/>
            <person name="Duotao L."/>
        </authorList>
    </citation>
    <scope>NUCLEOTIDE SEQUENCE</scope>
    <source>
        <strain evidence="7">WLY-B-L2</strain>
    </source>
</reference>
<evidence type="ECO:0000256" key="3">
    <source>
        <dbReference type="ARBA" id="ARBA00022989"/>
    </source>
</evidence>
<dbReference type="RefSeq" id="WP_179976963.1">
    <property type="nucleotide sequence ID" value="NZ_JAJJPB010000003.1"/>
</dbReference>
<sequence length="125" mass="14561">MTFKFIGKYTIISFIVGSIDFFLAYFLYQVLGLHYMLASNIGIAVGFLLQFMAGMKYVFKSNSYTKSFVVYIVSLFLGVAVSNLILWFSFNFMKMSFLISKFLSMVLPFFIVYFMRRVMLEVHDS</sequence>
<feature type="transmembrane region" description="Helical" evidence="5">
    <location>
        <begin position="96"/>
        <end position="115"/>
    </location>
</feature>